<organism evidence="6 7">
    <name type="scientific">Collybia nuda</name>
    <dbReference type="NCBI Taxonomy" id="64659"/>
    <lineage>
        <taxon>Eukaryota</taxon>
        <taxon>Fungi</taxon>
        <taxon>Dikarya</taxon>
        <taxon>Basidiomycota</taxon>
        <taxon>Agaricomycotina</taxon>
        <taxon>Agaricomycetes</taxon>
        <taxon>Agaricomycetidae</taxon>
        <taxon>Agaricales</taxon>
        <taxon>Tricholomatineae</taxon>
        <taxon>Clitocybaceae</taxon>
        <taxon>Collybia</taxon>
    </lineage>
</organism>
<dbReference type="InterPro" id="IPR045863">
    <property type="entry name" value="CorA_TM1_TM2"/>
</dbReference>
<keyword evidence="4 5" id="KW-0472">Membrane</keyword>
<feature type="transmembrane region" description="Helical" evidence="5">
    <location>
        <begin position="490"/>
        <end position="511"/>
    </location>
</feature>
<evidence type="ECO:0000256" key="3">
    <source>
        <dbReference type="ARBA" id="ARBA00022989"/>
    </source>
</evidence>
<sequence>MPGPTHLGLDVYNLALQGGAREMPPRVPAPSHRHGTPSGPWPFLDLDDQIDQAQLATSGPPVPTNVCDHLDAAKCKGCWSGYPQSLFPNWTRGQQKKSRISKIVSRPFDHRDCVIHYVDIAEDGNFAATEDLSVGDANKDAHWDFMRQPGTRLRAMFVEHLTGPVLQMLGTKYNIEPFYFSSSIGWIPSRYQEAVQPNEGDPPLLRSITPSSSYTASTISQFRPTEQVIDTQAPLSIRSSDRILFSDLLALHMVRSSSTSTIISYHPGADHRTTSAETLHARLNAAGRSVYWNTIFANNDDPTFVFLVLLWYALYAWDEAFEVLYKHICWLESQVIRTNEMELTQELHVVQAHLLHYASLLEDFRKAVVFVLNTPNPALNNPSRYSAEERDRSYGLMRMECQNLLSEIERLEQSRVMQGKRLKNVMNLGFSSVNIKDSRYMRQLTEAAVRDSAAMKQVSYLTMFFLPASLVATPFGMNVEEINPGTFGTLPQYLAIAIPLTVVTVWVVIAFQFHPGSHYRRTQVPGDPLNLNSGSLIERSLVWRTMGRIGWPVMLALDLANRCKARQKKLHET</sequence>
<comment type="caution">
    <text evidence="6">The sequence shown here is derived from an EMBL/GenBank/DDBJ whole genome shotgun (WGS) entry which is preliminary data.</text>
</comment>
<gene>
    <name evidence="6" type="ORF">BDZ94DRAFT_1322516</name>
</gene>
<dbReference type="GO" id="GO:0046873">
    <property type="term" value="F:metal ion transmembrane transporter activity"/>
    <property type="evidence" value="ECO:0007669"/>
    <property type="project" value="InterPro"/>
</dbReference>
<evidence type="ECO:0000313" key="6">
    <source>
        <dbReference type="EMBL" id="KAF9462507.1"/>
    </source>
</evidence>
<comment type="subcellular location">
    <subcellularLocation>
        <location evidence="1">Membrane</location>
        <topology evidence="1">Multi-pass membrane protein</topology>
    </subcellularLocation>
</comment>
<dbReference type="Gene3D" id="1.20.58.340">
    <property type="entry name" value="Magnesium transport protein CorA, transmembrane region"/>
    <property type="match status" value="1"/>
</dbReference>
<keyword evidence="2 5" id="KW-0812">Transmembrane</keyword>
<dbReference type="Pfam" id="PF01544">
    <property type="entry name" value="CorA"/>
    <property type="match status" value="1"/>
</dbReference>
<dbReference type="OrthoDB" id="3231000at2759"/>
<evidence type="ECO:0000313" key="7">
    <source>
        <dbReference type="Proteomes" id="UP000807353"/>
    </source>
</evidence>
<evidence type="ECO:0000256" key="4">
    <source>
        <dbReference type="ARBA" id="ARBA00023136"/>
    </source>
</evidence>
<keyword evidence="7" id="KW-1185">Reference proteome</keyword>
<dbReference type="EMBL" id="MU150271">
    <property type="protein sequence ID" value="KAF9462507.1"/>
    <property type="molecule type" value="Genomic_DNA"/>
</dbReference>
<reference evidence="6" key="1">
    <citation type="submission" date="2020-11" db="EMBL/GenBank/DDBJ databases">
        <authorList>
            <consortium name="DOE Joint Genome Institute"/>
            <person name="Ahrendt S."/>
            <person name="Riley R."/>
            <person name="Andreopoulos W."/>
            <person name="Labutti K."/>
            <person name="Pangilinan J."/>
            <person name="Ruiz-Duenas F.J."/>
            <person name="Barrasa J.M."/>
            <person name="Sanchez-Garcia M."/>
            <person name="Camarero S."/>
            <person name="Miyauchi S."/>
            <person name="Serrano A."/>
            <person name="Linde D."/>
            <person name="Babiker R."/>
            <person name="Drula E."/>
            <person name="Ayuso-Fernandez I."/>
            <person name="Pacheco R."/>
            <person name="Padilla G."/>
            <person name="Ferreira P."/>
            <person name="Barriuso J."/>
            <person name="Kellner H."/>
            <person name="Castanera R."/>
            <person name="Alfaro M."/>
            <person name="Ramirez L."/>
            <person name="Pisabarro A.G."/>
            <person name="Kuo A."/>
            <person name="Tritt A."/>
            <person name="Lipzen A."/>
            <person name="He G."/>
            <person name="Yan M."/>
            <person name="Ng V."/>
            <person name="Cullen D."/>
            <person name="Martin F."/>
            <person name="Rosso M.-N."/>
            <person name="Henrissat B."/>
            <person name="Hibbett D."/>
            <person name="Martinez A.T."/>
            <person name="Grigoriev I.V."/>
        </authorList>
    </citation>
    <scope>NUCLEOTIDE SEQUENCE</scope>
    <source>
        <strain evidence="6">CBS 247.69</strain>
    </source>
</reference>
<dbReference type="Proteomes" id="UP000807353">
    <property type="component" value="Unassembled WGS sequence"/>
</dbReference>
<evidence type="ECO:0000256" key="1">
    <source>
        <dbReference type="ARBA" id="ARBA00004141"/>
    </source>
</evidence>
<proteinExistence type="predicted"/>
<name>A0A9P5Y5B4_9AGAR</name>
<evidence type="ECO:0000256" key="2">
    <source>
        <dbReference type="ARBA" id="ARBA00022692"/>
    </source>
</evidence>
<dbReference type="InterPro" id="IPR002523">
    <property type="entry name" value="MgTranspt_CorA/ZnTranspt_ZntB"/>
</dbReference>
<dbReference type="AlphaFoldDB" id="A0A9P5Y5B4"/>
<protein>
    <submittedName>
        <fullName evidence="6">Uncharacterized protein</fullName>
    </submittedName>
</protein>
<dbReference type="GO" id="GO:0016020">
    <property type="term" value="C:membrane"/>
    <property type="evidence" value="ECO:0007669"/>
    <property type="project" value="UniProtKB-SubCell"/>
</dbReference>
<dbReference type="SUPFAM" id="SSF144083">
    <property type="entry name" value="Magnesium transport protein CorA, transmembrane region"/>
    <property type="match status" value="1"/>
</dbReference>
<keyword evidence="3 5" id="KW-1133">Transmembrane helix</keyword>
<evidence type="ECO:0000256" key="5">
    <source>
        <dbReference type="SAM" id="Phobius"/>
    </source>
</evidence>
<accession>A0A9P5Y5B4</accession>